<dbReference type="PANTHER" id="PTHR43811">
    <property type="entry name" value="FKBP-TYPE PEPTIDYL-PROLYL CIS-TRANS ISOMERASE FKPA"/>
    <property type="match status" value="1"/>
</dbReference>
<feature type="domain" description="PPIase FKBP-type" evidence="7">
    <location>
        <begin position="50"/>
        <end position="138"/>
    </location>
</feature>
<reference evidence="9" key="1">
    <citation type="submission" date="2015-06" db="EMBL/GenBank/DDBJ databases">
        <title>Expansion of signal transduction pathways in fungi by whole-genome duplication.</title>
        <authorList>
            <consortium name="DOE Joint Genome Institute"/>
            <person name="Corrochano L.M."/>
            <person name="Kuo A."/>
            <person name="Marcet-Houben M."/>
            <person name="Polaino S."/>
            <person name="Salamov A."/>
            <person name="Villalobos J.M."/>
            <person name="Alvarez M.I."/>
            <person name="Avalos J."/>
            <person name="Benito E.P."/>
            <person name="Benoit I."/>
            <person name="Burger G."/>
            <person name="Camino L.P."/>
            <person name="Canovas D."/>
            <person name="Cerda-Olmedo E."/>
            <person name="Cheng J.-F."/>
            <person name="Dominguez A."/>
            <person name="Elias M."/>
            <person name="Eslava A.P."/>
            <person name="Glaser F."/>
            <person name="Grimwood J."/>
            <person name="Gutierrez G."/>
            <person name="Heitman J."/>
            <person name="Henrissat B."/>
            <person name="Iturriaga E.A."/>
            <person name="Lang B.F."/>
            <person name="Lavin J.L."/>
            <person name="Lee S."/>
            <person name="Li W."/>
            <person name="Lindquist E."/>
            <person name="Lopez-Garcia S."/>
            <person name="Luque E.M."/>
            <person name="Marcos A.T."/>
            <person name="Martin J."/>
            <person name="McCluskey K."/>
            <person name="Medina H.R."/>
            <person name="Miralles-Duran A."/>
            <person name="Miyazaki A."/>
            <person name="Munoz-Torres E."/>
            <person name="Oguiza J.A."/>
            <person name="Ohm R."/>
            <person name="Olmedo M."/>
            <person name="Orejas M."/>
            <person name="Ortiz-Castellanos L."/>
            <person name="Pisabarro A.G."/>
            <person name="Rodriguez-Romero J."/>
            <person name="Ruiz-Herrera J."/>
            <person name="Ruiz-Vazquez R."/>
            <person name="Sanz C."/>
            <person name="Schackwitz W."/>
            <person name="Schmutz J."/>
            <person name="Shahriari M."/>
            <person name="Shelest E."/>
            <person name="Silva-Franco F."/>
            <person name="Soanes D."/>
            <person name="Syed K."/>
            <person name="Tagua V.G."/>
            <person name="Talbot N.J."/>
            <person name="Thon M."/>
            <person name="De vries R.P."/>
            <person name="Wiebenga A."/>
            <person name="Yadav J.S."/>
            <person name="Braun E.L."/>
            <person name="Baker S."/>
            <person name="Garre V."/>
            <person name="Horwitz B."/>
            <person name="Torres-Martinez S."/>
            <person name="Idnurm A."/>
            <person name="Herrera-Estrella A."/>
            <person name="Gabaldon T."/>
            <person name="Grigoriev I.V."/>
        </authorList>
    </citation>
    <scope>NUCLEOTIDE SEQUENCE [LARGE SCALE GENOMIC DNA]</scope>
    <source>
        <strain evidence="9">NRRL 1555(-)</strain>
    </source>
</reference>
<dbReference type="InterPro" id="IPR001179">
    <property type="entry name" value="PPIase_FKBP_dom"/>
</dbReference>
<protein>
    <recommendedName>
        <fullName evidence="2 5">peptidylprolyl isomerase</fullName>
        <ecNumber evidence="2 5">5.2.1.8</ecNumber>
    </recommendedName>
</protein>
<dbReference type="InParanoid" id="A0A167MRS7"/>
<evidence type="ECO:0000256" key="5">
    <source>
        <dbReference type="PROSITE-ProRule" id="PRU00277"/>
    </source>
</evidence>
<evidence type="ECO:0000256" key="3">
    <source>
        <dbReference type="ARBA" id="ARBA00023110"/>
    </source>
</evidence>
<evidence type="ECO:0000313" key="8">
    <source>
        <dbReference type="EMBL" id="OAD73709.1"/>
    </source>
</evidence>
<evidence type="ECO:0000256" key="4">
    <source>
        <dbReference type="ARBA" id="ARBA00023235"/>
    </source>
</evidence>
<feature type="signal peptide" evidence="6">
    <location>
        <begin position="1"/>
        <end position="18"/>
    </location>
</feature>
<dbReference type="Pfam" id="PF00254">
    <property type="entry name" value="FKBP_C"/>
    <property type="match status" value="1"/>
</dbReference>
<evidence type="ECO:0000256" key="1">
    <source>
        <dbReference type="ARBA" id="ARBA00000971"/>
    </source>
</evidence>
<dbReference type="AlphaFoldDB" id="A0A167MRS7"/>
<feature type="chain" id="PRO_5007890440" description="peptidylprolyl isomerase" evidence="6">
    <location>
        <begin position="19"/>
        <end position="213"/>
    </location>
</feature>
<evidence type="ECO:0000259" key="7">
    <source>
        <dbReference type="PROSITE" id="PS50059"/>
    </source>
</evidence>
<dbReference type="GeneID" id="29004205"/>
<evidence type="ECO:0000313" key="9">
    <source>
        <dbReference type="Proteomes" id="UP000077315"/>
    </source>
</evidence>
<dbReference type="OrthoDB" id="1902587at2759"/>
<dbReference type="InterPro" id="IPR046357">
    <property type="entry name" value="PPIase_dom_sf"/>
</dbReference>
<dbReference type="Proteomes" id="UP000077315">
    <property type="component" value="Unassembled WGS sequence"/>
</dbReference>
<proteinExistence type="predicted"/>
<keyword evidence="3 5" id="KW-0697">Rotamase</keyword>
<dbReference type="Gene3D" id="3.10.50.40">
    <property type="match status" value="1"/>
</dbReference>
<dbReference type="RefSeq" id="XP_018291749.1">
    <property type="nucleotide sequence ID" value="XM_018443300.1"/>
</dbReference>
<evidence type="ECO:0000256" key="2">
    <source>
        <dbReference type="ARBA" id="ARBA00013194"/>
    </source>
</evidence>
<keyword evidence="9" id="KW-1185">Reference proteome</keyword>
<dbReference type="PROSITE" id="PS50059">
    <property type="entry name" value="FKBP_PPIASE"/>
    <property type="match status" value="1"/>
</dbReference>
<dbReference type="PANTHER" id="PTHR43811:SF19">
    <property type="entry name" value="39 KDA FK506-BINDING NUCLEAR PROTEIN"/>
    <property type="match status" value="1"/>
</dbReference>
<keyword evidence="6" id="KW-0732">Signal</keyword>
<organism evidence="8 9">
    <name type="scientific">Phycomyces blakesleeanus (strain ATCC 8743b / DSM 1359 / FGSC 10004 / NBRC 33097 / NRRL 1555)</name>
    <dbReference type="NCBI Taxonomy" id="763407"/>
    <lineage>
        <taxon>Eukaryota</taxon>
        <taxon>Fungi</taxon>
        <taxon>Fungi incertae sedis</taxon>
        <taxon>Mucoromycota</taxon>
        <taxon>Mucoromycotina</taxon>
        <taxon>Mucoromycetes</taxon>
        <taxon>Mucorales</taxon>
        <taxon>Phycomycetaceae</taxon>
        <taxon>Phycomyces</taxon>
    </lineage>
</organism>
<dbReference type="GO" id="GO:0003755">
    <property type="term" value="F:peptidyl-prolyl cis-trans isomerase activity"/>
    <property type="evidence" value="ECO:0007669"/>
    <property type="project" value="UniProtKB-KW"/>
</dbReference>
<evidence type="ECO:0000256" key="6">
    <source>
        <dbReference type="SAM" id="SignalP"/>
    </source>
</evidence>
<dbReference type="EC" id="5.2.1.8" evidence="2 5"/>
<dbReference type="VEuPathDB" id="FungiDB:PHYBLDRAFT_77798"/>
<sequence>MLKSPLWLLIFFLTLVLADQKAKAPLPPPTKLLGGTIRAAPNCDRKIGANARITVHYKASVWGVKELFENTYKKEPIVYRLGRDKMLKGLEQGIEGMCVGEIRRLLIPADLAYGELGVPGVVPPNSALVYEVELIDSLPPWKNPWFWIGIAGFASAYYIVDKKTKGKDEIKASKFLESKLAAGKEGVAVDNVAAATVTEGEKEDSAPVKEKST</sequence>
<gene>
    <name evidence="8" type="ORF">PHYBLDRAFT_77798</name>
</gene>
<accession>A0A167MRS7</accession>
<keyword evidence="4 5" id="KW-0413">Isomerase</keyword>
<comment type="catalytic activity">
    <reaction evidence="1 5">
        <text>[protein]-peptidylproline (omega=180) = [protein]-peptidylproline (omega=0)</text>
        <dbReference type="Rhea" id="RHEA:16237"/>
        <dbReference type="Rhea" id="RHEA-COMP:10747"/>
        <dbReference type="Rhea" id="RHEA-COMP:10748"/>
        <dbReference type="ChEBI" id="CHEBI:83833"/>
        <dbReference type="ChEBI" id="CHEBI:83834"/>
        <dbReference type="EC" id="5.2.1.8"/>
    </reaction>
</comment>
<dbReference type="SUPFAM" id="SSF54534">
    <property type="entry name" value="FKBP-like"/>
    <property type="match status" value="1"/>
</dbReference>
<dbReference type="STRING" id="763407.A0A167MRS7"/>
<name>A0A167MRS7_PHYB8</name>
<dbReference type="EMBL" id="KV440980">
    <property type="protein sequence ID" value="OAD73709.1"/>
    <property type="molecule type" value="Genomic_DNA"/>
</dbReference>